<reference evidence="1 2" key="1">
    <citation type="submission" date="2022-10" db="EMBL/GenBank/DDBJ databases">
        <title>Comparative genomic analysis of Cohnella hashimotonis sp. nov., isolated from the International Space Station.</title>
        <authorList>
            <person name="Simpson A."/>
            <person name="Venkateswaran K."/>
        </authorList>
    </citation>
    <scope>NUCLEOTIDE SEQUENCE [LARGE SCALE GENOMIC DNA]</scope>
    <source>
        <strain evidence="1 2">DSM 18997</strain>
    </source>
</reference>
<accession>A0A9X4KDM9</accession>
<name>A0A9X4KDM9_9BACL</name>
<dbReference type="InterPro" id="IPR009794">
    <property type="entry name" value="ASRT"/>
</dbReference>
<dbReference type="Gene3D" id="2.60.290.11">
    <property type="entry name" value="TM1070-like"/>
    <property type="match status" value="1"/>
</dbReference>
<sequence>MSGQGAKNWYIVDGYLPYKGKAEEALFEGHEAVMILNCQSEDAVVRMDIFYEDREPDRDILIPVKAERVRCIRMDRADDIGGIVLDRQLQYSLRFRSDKNVIIQYGRMDIAQPNLAYIGMMGYSE</sequence>
<dbReference type="EMBL" id="JAPDHZ010000002">
    <property type="protein sequence ID" value="MDG0790077.1"/>
    <property type="molecule type" value="Genomic_DNA"/>
</dbReference>
<dbReference type="Proteomes" id="UP001153387">
    <property type="component" value="Unassembled WGS sequence"/>
</dbReference>
<dbReference type="Pfam" id="PF07100">
    <property type="entry name" value="ASRT"/>
    <property type="match status" value="1"/>
</dbReference>
<organism evidence="1 2">
    <name type="scientific">Cohnella ginsengisoli</name>
    <dbReference type="NCBI Taxonomy" id="425004"/>
    <lineage>
        <taxon>Bacteria</taxon>
        <taxon>Bacillati</taxon>
        <taxon>Bacillota</taxon>
        <taxon>Bacilli</taxon>
        <taxon>Bacillales</taxon>
        <taxon>Paenibacillaceae</taxon>
        <taxon>Cohnella</taxon>
    </lineage>
</organism>
<dbReference type="RefSeq" id="WP_277563952.1">
    <property type="nucleotide sequence ID" value="NZ_JAPDHZ010000002.1"/>
</dbReference>
<gene>
    <name evidence="1" type="ORF">OMP38_03825</name>
</gene>
<dbReference type="SUPFAM" id="SSF89232">
    <property type="entry name" value="Hypothetical protein TM1070"/>
    <property type="match status" value="1"/>
</dbReference>
<proteinExistence type="predicted"/>
<protein>
    <submittedName>
        <fullName evidence="1">Sensory rhodopsin transducer</fullName>
    </submittedName>
</protein>
<keyword evidence="2" id="KW-1185">Reference proteome</keyword>
<evidence type="ECO:0000313" key="1">
    <source>
        <dbReference type="EMBL" id="MDG0790077.1"/>
    </source>
</evidence>
<dbReference type="InterPro" id="IPR036698">
    <property type="entry name" value="TM1070-like_sf"/>
</dbReference>
<dbReference type="AlphaFoldDB" id="A0A9X4KDM9"/>
<comment type="caution">
    <text evidence="1">The sequence shown here is derived from an EMBL/GenBank/DDBJ whole genome shotgun (WGS) entry which is preliminary data.</text>
</comment>
<evidence type="ECO:0000313" key="2">
    <source>
        <dbReference type="Proteomes" id="UP001153387"/>
    </source>
</evidence>